<dbReference type="Proteomes" id="UP001155057">
    <property type="component" value="Unassembled WGS sequence"/>
</dbReference>
<dbReference type="EMBL" id="JANUBB010000002">
    <property type="protein sequence ID" value="MCS3950797.1"/>
    <property type="molecule type" value="Genomic_DNA"/>
</dbReference>
<comment type="caution">
    <text evidence="2">The sequence shown here is derived from an EMBL/GenBank/DDBJ whole genome shotgun (WGS) entry which is preliminary data.</text>
</comment>
<dbReference type="Proteomes" id="UP001155144">
    <property type="component" value="Unassembled WGS sequence"/>
</dbReference>
<organism evidence="2 5">
    <name type="scientific">Salinibacter ruber</name>
    <dbReference type="NCBI Taxonomy" id="146919"/>
    <lineage>
        <taxon>Bacteria</taxon>
        <taxon>Pseudomonadati</taxon>
        <taxon>Rhodothermota</taxon>
        <taxon>Rhodothermia</taxon>
        <taxon>Rhodothermales</taxon>
        <taxon>Salinibacteraceae</taxon>
        <taxon>Salinibacter</taxon>
    </lineage>
</organism>
<sequence length="77" mass="8245">MPLTLEQQRAVASHLKSRAQPPQCPICGAANMTVQEEVTLLSTDGDSSSTVPRINVVCKYCGYVLHFSPSALGLSLQ</sequence>
<evidence type="ECO:0000313" key="3">
    <source>
        <dbReference type="EMBL" id="MCS4121370.1"/>
    </source>
</evidence>
<dbReference type="AlphaFoldDB" id="A0A9X2PKK6"/>
<accession>A0A9X2PKK6</accession>
<dbReference type="EMBL" id="JANTZM010000004">
    <property type="protein sequence ID" value="MCS4157008.1"/>
    <property type="molecule type" value="Genomic_DNA"/>
</dbReference>
<name>A0A9X2PKK6_9BACT</name>
<dbReference type="Proteomes" id="UP001155110">
    <property type="component" value="Unassembled WGS sequence"/>
</dbReference>
<evidence type="ECO:0000313" key="1">
    <source>
        <dbReference type="EMBL" id="MCS3709302.1"/>
    </source>
</evidence>
<dbReference type="GeneID" id="83728680"/>
<gene>
    <name evidence="3" type="ORF">GGP45_001712</name>
    <name evidence="1" type="ORF">GGP61_000897</name>
    <name evidence="2" type="ORF">GGP83_000731</name>
    <name evidence="4" type="ORF">GGP99_000962</name>
</gene>
<protein>
    <submittedName>
        <fullName evidence="2">Zn finger protein</fullName>
    </submittedName>
</protein>
<dbReference type="EMBL" id="JANUAE010000002">
    <property type="protein sequence ID" value="MCS3709302.1"/>
    <property type="molecule type" value="Genomic_DNA"/>
</dbReference>
<dbReference type="Proteomes" id="UP001155010">
    <property type="component" value="Unassembled WGS sequence"/>
</dbReference>
<evidence type="ECO:0000313" key="5">
    <source>
        <dbReference type="Proteomes" id="UP001155010"/>
    </source>
</evidence>
<proteinExistence type="predicted"/>
<dbReference type="RefSeq" id="WP_011404495.1">
    <property type="nucleotide sequence ID" value="NZ_CALTRY010000008.1"/>
</dbReference>
<evidence type="ECO:0000313" key="4">
    <source>
        <dbReference type="EMBL" id="MCS4157008.1"/>
    </source>
</evidence>
<reference evidence="2" key="1">
    <citation type="submission" date="2022-08" db="EMBL/GenBank/DDBJ databases">
        <title>Genomic Encyclopedia of Type Strains, Phase V (KMG-V): Genome sequencing to study the core and pangenomes of soil and plant-associated prokaryotes.</title>
        <authorList>
            <person name="Whitman W."/>
        </authorList>
    </citation>
    <scope>NUCLEOTIDE SEQUENCE</scope>
    <source>
        <strain evidence="2">SP2017</strain>
        <strain evidence="4">SP3002</strain>
        <strain evidence="3">SP3026</strain>
        <strain evidence="1">SP3049</strain>
    </source>
</reference>
<evidence type="ECO:0000313" key="2">
    <source>
        <dbReference type="EMBL" id="MCS3950797.1"/>
    </source>
</evidence>
<dbReference type="EMBL" id="JANUBL010000002">
    <property type="protein sequence ID" value="MCS4121370.1"/>
    <property type="molecule type" value="Genomic_DNA"/>
</dbReference>